<dbReference type="GO" id="GO:0005634">
    <property type="term" value="C:nucleus"/>
    <property type="evidence" value="ECO:0007669"/>
    <property type="project" value="UniProtKB-SubCell"/>
</dbReference>
<evidence type="ECO:0000256" key="3">
    <source>
        <dbReference type="SAM" id="MobiDB-lite"/>
    </source>
</evidence>
<proteinExistence type="predicted"/>
<evidence type="ECO:0000256" key="1">
    <source>
        <dbReference type="ARBA" id="ARBA00004123"/>
    </source>
</evidence>
<dbReference type="Pfam" id="PF00249">
    <property type="entry name" value="Myb_DNA-binding"/>
    <property type="match status" value="1"/>
</dbReference>
<reference evidence="6 7" key="1">
    <citation type="submission" date="2021-09" db="EMBL/GenBank/DDBJ databases">
        <title>Genomic insights and catalytic innovation underlie evolution of tropane alkaloids biosynthesis.</title>
        <authorList>
            <person name="Wang Y.-J."/>
            <person name="Tian T."/>
            <person name="Huang J.-P."/>
            <person name="Huang S.-X."/>
        </authorList>
    </citation>
    <scope>NUCLEOTIDE SEQUENCE [LARGE SCALE GENOMIC DNA]</scope>
    <source>
        <strain evidence="6">KIB-2018</strain>
        <tissue evidence="6">Leaf</tissue>
    </source>
</reference>
<evidence type="ECO:0000256" key="2">
    <source>
        <dbReference type="ARBA" id="ARBA00023242"/>
    </source>
</evidence>
<name>A0AAV8TP72_9ROSI</name>
<feature type="region of interest" description="Disordered" evidence="3">
    <location>
        <begin position="203"/>
        <end position="228"/>
    </location>
</feature>
<dbReference type="PROSITE" id="PS51294">
    <property type="entry name" value="HTH_MYB"/>
    <property type="match status" value="1"/>
</dbReference>
<comment type="subcellular location">
    <subcellularLocation>
        <location evidence="1">Nucleus</location>
    </subcellularLocation>
</comment>
<dbReference type="CDD" id="cd11660">
    <property type="entry name" value="SANT_TRF"/>
    <property type="match status" value="1"/>
</dbReference>
<dbReference type="InterPro" id="IPR017930">
    <property type="entry name" value="Myb_dom"/>
</dbReference>
<keyword evidence="2" id="KW-0539">Nucleus</keyword>
<dbReference type="Proteomes" id="UP001159364">
    <property type="component" value="Linkage Group LG04"/>
</dbReference>
<comment type="caution">
    <text evidence="6">The sequence shown here is derived from an EMBL/GenBank/DDBJ whole genome shotgun (WGS) entry which is preliminary data.</text>
</comment>
<sequence length="509" mass="57375">MDMEISGWILEFLLRQQISDLLLNKIVTNVDFPIANNNQRLKKTLILRSIASEIGNGSVSEKILESLEVIEKLDQREGVKIVDLMKAAYRAVAVECTVKYLGGSPLKRGQGRYFEALKRIWGGRVEKLDEMGESELVTDELRECRDEIEAAICDSNVCKRLLERNTRNEALKLVRAYLGEAMALMGPSFLEAVARTEREAKEKAATESAEECTGDRNAGDTDKFTDKGNQKKVLLHKQKGISSHQRHKGKVKIIDCEQLDVDRPCSRYETVPTPEGDKVQESLRHSSMELQAIVKDPLPEALHLAKTLITEMANKVLIQENSVETQKGRDVDGSNSCVGAVISEVGKKNSNQDTSLQSLTGKDVLVPIPSNDGTAERLQTEASTRIPCHSNQNEPPKISLMERNSTAHTYEWDDSIDDSPEGAVNYACRLHLDSPKRKAVSPLKKYEVAKLAKRRKMKRWSLEEEDALREGVQKFGKGNWKLILNSRRDIFAERTEVDLKDKWRNMTRC</sequence>
<dbReference type="InterPro" id="IPR001005">
    <property type="entry name" value="SANT/Myb"/>
</dbReference>
<dbReference type="SMART" id="SM00717">
    <property type="entry name" value="SANT"/>
    <property type="match status" value="1"/>
</dbReference>
<feature type="domain" description="Myb-like" evidence="4">
    <location>
        <begin position="452"/>
        <end position="507"/>
    </location>
</feature>
<dbReference type="Gene3D" id="1.10.246.220">
    <property type="match status" value="1"/>
</dbReference>
<evidence type="ECO:0000259" key="4">
    <source>
        <dbReference type="PROSITE" id="PS50090"/>
    </source>
</evidence>
<organism evidence="6 7">
    <name type="scientific">Erythroxylum novogranatense</name>
    <dbReference type="NCBI Taxonomy" id="1862640"/>
    <lineage>
        <taxon>Eukaryota</taxon>
        <taxon>Viridiplantae</taxon>
        <taxon>Streptophyta</taxon>
        <taxon>Embryophyta</taxon>
        <taxon>Tracheophyta</taxon>
        <taxon>Spermatophyta</taxon>
        <taxon>Magnoliopsida</taxon>
        <taxon>eudicotyledons</taxon>
        <taxon>Gunneridae</taxon>
        <taxon>Pentapetalae</taxon>
        <taxon>rosids</taxon>
        <taxon>fabids</taxon>
        <taxon>Malpighiales</taxon>
        <taxon>Erythroxylaceae</taxon>
        <taxon>Erythroxylum</taxon>
    </lineage>
</organism>
<feature type="compositionally biased region" description="Basic and acidic residues" evidence="3">
    <location>
        <begin position="213"/>
        <end position="228"/>
    </location>
</feature>
<accession>A0AAV8TP72</accession>
<protein>
    <submittedName>
        <fullName evidence="6">Uncharacterized protein</fullName>
    </submittedName>
</protein>
<dbReference type="AlphaFoldDB" id="A0AAV8TP72"/>
<evidence type="ECO:0000259" key="5">
    <source>
        <dbReference type="PROSITE" id="PS51294"/>
    </source>
</evidence>
<dbReference type="PROSITE" id="PS50090">
    <property type="entry name" value="MYB_LIKE"/>
    <property type="match status" value="1"/>
</dbReference>
<dbReference type="PANTHER" id="PTHR46993:SF6">
    <property type="entry name" value="MYB TRANSCRIPTION FACTOR"/>
    <property type="match status" value="1"/>
</dbReference>
<evidence type="ECO:0000313" key="7">
    <source>
        <dbReference type="Proteomes" id="UP001159364"/>
    </source>
</evidence>
<keyword evidence="7" id="KW-1185">Reference proteome</keyword>
<gene>
    <name evidence="6" type="ORF">K2173_023630</name>
</gene>
<dbReference type="EMBL" id="JAIWQS010000004">
    <property type="protein sequence ID" value="KAJ8768726.1"/>
    <property type="molecule type" value="Genomic_DNA"/>
</dbReference>
<evidence type="ECO:0000313" key="6">
    <source>
        <dbReference type="EMBL" id="KAJ8768726.1"/>
    </source>
</evidence>
<dbReference type="PANTHER" id="PTHR46993">
    <property type="entry name" value="MYB TRANSCRIPTION FACTOR"/>
    <property type="match status" value="1"/>
</dbReference>
<dbReference type="InterPro" id="IPR009057">
    <property type="entry name" value="Homeodomain-like_sf"/>
</dbReference>
<dbReference type="SUPFAM" id="SSF46689">
    <property type="entry name" value="Homeodomain-like"/>
    <property type="match status" value="1"/>
</dbReference>
<feature type="domain" description="HTH myb-type" evidence="5">
    <location>
        <begin position="452"/>
        <end position="509"/>
    </location>
</feature>